<feature type="domain" description="HTH myb-type" evidence="6">
    <location>
        <begin position="32"/>
        <end position="68"/>
    </location>
</feature>
<name>T1IWJ9_STRMM</name>
<dbReference type="EnsemblMetazoa" id="SMAR005569-RA">
    <property type="protein sequence ID" value="SMAR005569-PA"/>
    <property type="gene ID" value="SMAR005569"/>
</dbReference>
<dbReference type="GO" id="GO:0000398">
    <property type="term" value="P:mRNA splicing, via spliceosome"/>
    <property type="evidence" value="ECO:0007669"/>
    <property type="project" value="InterPro"/>
</dbReference>
<dbReference type="HOGENOM" id="CLU_1112529_0_0_1"/>
<evidence type="ECO:0000256" key="2">
    <source>
        <dbReference type="ARBA" id="ARBA00022737"/>
    </source>
</evidence>
<dbReference type="InterPro" id="IPR047242">
    <property type="entry name" value="CDC5L/Cef1"/>
</dbReference>
<feature type="region of interest" description="Disordered" evidence="5">
    <location>
        <begin position="220"/>
        <end position="250"/>
    </location>
</feature>
<evidence type="ECO:0000256" key="1">
    <source>
        <dbReference type="ARBA" id="ARBA00004123"/>
    </source>
</evidence>
<keyword evidence="4" id="KW-0539">Nucleus</keyword>
<accession>T1IWJ9</accession>
<sequence length="250" mass="29330">MGCMNVVFINGQMCLFVRFILVRLKDVYDPSRRLLKLMPTQWRTIAPIIGRTATQCLEHYQFLLDQSQTNGDNPRKQKPGEIDPNNLETKPARPDSIHMDEDELEMLSEARARLANTQGKKAKRNLKQLKEARRLAALQKRRELRLAGMTLHPRRKRKRGVDYNDEVSFQKKDSLAEIYEPLLLGPEFRILKQQDLEGRANRQAFASGVRFRLDRELLGEREEQERKKDKRKMKKRRENDIPIQGNVEPV</sequence>
<proteinExistence type="predicted"/>
<dbReference type="EMBL" id="JH431620">
    <property type="status" value="NOT_ANNOTATED_CDS"/>
    <property type="molecule type" value="Genomic_DNA"/>
</dbReference>
<keyword evidence="8" id="KW-1185">Reference proteome</keyword>
<dbReference type="SUPFAM" id="SSF46689">
    <property type="entry name" value="Homeodomain-like"/>
    <property type="match status" value="1"/>
</dbReference>
<dbReference type="InterPro" id="IPR017930">
    <property type="entry name" value="Myb_dom"/>
</dbReference>
<evidence type="ECO:0000259" key="6">
    <source>
        <dbReference type="PROSITE" id="PS51294"/>
    </source>
</evidence>
<organism evidence="7 8">
    <name type="scientific">Strigamia maritima</name>
    <name type="common">European centipede</name>
    <name type="synonym">Geophilus maritimus</name>
    <dbReference type="NCBI Taxonomy" id="126957"/>
    <lineage>
        <taxon>Eukaryota</taxon>
        <taxon>Metazoa</taxon>
        <taxon>Ecdysozoa</taxon>
        <taxon>Arthropoda</taxon>
        <taxon>Myriapoda</taxon>
        <taxon>Chilopoda</taxon>
        <taxon>Pleurostigmophora</taxon>
        <taxon>Geophilomorpha</taxon>
        <taxon>Linotaeniidae</taxon>
        <taxon>Strigamia</taxon>
    </lineage>
</organism>
<dbReference type="PROSITE" id="PS51294">
    <property type="entry name" value="HTH_MYB"/>
    <property type="match status" value="1"/>
</dbReference>
<dbReference type="InterPro" id="IPR009057">
    <property type="entry name" value="Homeodomain-like_sf"/>
</dbReference>
<reference evidence="7" key="2">
    <citation type="submission" date="2015-02" db="UniProtKB">
        <authorList>
            <consortium name="EnsemblMetazoa"/>
        </authorList>
    </citation>
    <scope>IDENTIFICATION</scope>
</reference>
<dbReference type="GO" id="GO:0000981">
    <property type="term" value="F:DNA-binding transcription factor activity, RNA polymerase II-specific"/>
    <property type="evidence" value="ECO:0007669"/>
    <property type="project" value="TreeGrafter"/>
</dbReference>
<evidence type="ECO:0000256" key="4">
    <source>
        <dbReference type="ARBA" id="ARBA00023242"/>
    </source>
</evidence>
<dbReference type="AlphaFoldDB" id="T1IWJ9"/>
<protein>
    <recommendedName>
        <fullName evidence="6">HTH myb-type domain-containing protein</fullName>
    </recommendedName>
</protein>
<evidence type="ECO:0000313" key="7">
    <source>
        <dbReference type="EnsemblMetazoa" id="SMAR005569-PA"/>
    </source>
</evidence>
<evidence type="ECO:0000256" key="3">
    <source>
        <dbReference type="ARBA" id="ARBA00023125"/>
    </source>
</evidence>
<dbReference type="eggNOG" id="KOG0050">
    <property type="taxonomic scope" value="Eukaryota"/>
</dbReference>
<evidence type="ECO:0000256" key="5">
    <source>
        <dbReference type="SAM" id="MobiDB-lite"/>
    </source>
</evidence>
<dbReference type="GO" id="GO:0005681">
    <property type="term" value="C:spliceosomal complex"/>
    <property type="evidence" value="ECO:0007669"/>
    <property type="project" value="TreeGrafter"/>
</dbReference>
<comment type="subcellular location">
    <subcellularLocation>
        <location evidence="1">Nucleus</location>
    </subcellularLocation>
</comment>
<dbReference type="GO" id="GO:0000977">
    <property type="term" value="F:RNA polymerase II transcription regulatory region sequence-specific DNA binding"/>
    <property type="evidence" value="ECO:0007669"/>
    <property type="project" value="TreeGrafter"/>
</dbReference>
<dbReference type="Proteomes" id="UP000014500">
    <property type="component" value="Unassembled WGS sequence"/>
</dbReference>
<reference evidence="8" key="1">
    <citation type="submission" date="2011-05" db="EMBL/GenBank/DDBJ databases">
        <authorList>
            <person name="Richards S.R."/>
            <person name="Qu J."/>
            <person name="Jiang H."/>
            <person name="Jhangiani S.N."/>
            <person name="Agravi P."/>
            <person name="Goodspeed R."/>
            <person name="Gross S."/>
            <person name="Mandapat C."/>
            <person name="Jackson L."/>
            <person name="Mathew T."/>
            <person name="Pu L."/>
            <person name="Thornton R."/>
            <person name="Saada N."/>
            <person name="Wilczek-Boney K.B."/>
            <person name="Lee S."/>
            <person name="Kovar C."/>
            <person name="Wu Y."/>
            <person name="Scherer S.E."/>
            <person name="Worley K.C."/>
            <person name="Muzny D.M."/>
            <person name="Gibbs R."/>
        </authorList>
    </citation>
    <scope>NUCLEOTIDE SEQUENCE</scope>
    <source>
        <strain evidence="8">Brora</strain>
    </source>
</reference>
<dbReference type="PANTHER" id="PTHR45885">
    <property type="entry name" value="CELL DIVISION CYCLE 5-LIKE PROTEIN"/>
    <property type="match status" value="1"/>
</dbReference>
<dbReference type="PANTHER" id="PTHR45885:SF1">
    <property type="entry name" value="CELL DIVISION CYCLE 5-LIKE PROTEIN"/>
    <property type="match status" value="1"/>
</dbReference>
<feature type="region of interest" description="Disordered" evidence="5">
    <location>
        <begin position="67"/>
        <end position="95"/>
    </location>
</feature>
<evidence type="ECO:0000313" key="8">
    <source>
        <dbReference type="Proteomes" id="UP000014500"/>
    </source>
</evidence>
<dbReference type="GO" id="GO:0000974">
    <property type="term" value="C:Prp19 complex"/>
    <property type="evidence" value="ECO:0007669"/>
    <property type="project" value="InterPro"/>
</dbReference>
<dbReference type="STRING" id="126957.T1IWJ9"/>
<keyword evidence="3" id="KW-0238">DNA-binding</keyword>
<keyword evidence="2" id="KW-0677">Repeat</keyword>